<dbReference type="InterPro" id="IPR007428">
    <property type="entry name" value="MlaA"/>
</dbReference>
<sequence>MRLMSPIPQGGPLVSFMPAWLLAHRGRRLAPALLAVGMLLGVSACATNPDGTTMRPALAGPDANDPLEDVNRGVFWFNDQVDQAVLRPVAQAYRWAIPPALRDAVSNVLNNVRSPLTLANNLLQGDWDGAGVTVERFVINSTVGIGGLVDVAAANGIPYHYESLSQTFAVWGIDEGPYLVLPFLGASSVRDAVGFGLESWGDPVTRVSTNTDNDWANYTRVGLTVLDVRSTYFEALDDLRKNSVDYYAAMRAAYRQQRDGYVLNGKADPRQYPSIPDYSQNPDP</sequence>
<dbReference type="Proteomes" id="UP000319859">
    <property type="component" value="Unassembled WGS sequence"/>
</dbReference>
<protein>
    <submittedName>
        <fullName evidence="4">Phospholipid-binding lipoprotein MlaA</fullName>
    </submittedName>
</protein>
<gene>
    <name evidence="4" type="ORF">FBZ89_13247</name>
</gene>
<dbReference type="GO" id="GO:0120010">
    <property type="term" value="P:intermembrane phospholipid transfer"/>
    <property type="evidence" value="ECO:0007669"/>
    <property type="project" value="TreeGrafter"/>
</dbReference>
<dbReference type="AlphaFoldDB" id="A0A560EN73"/>
<dbReference type="Pfam" id="PF04333">
    <property type="entry name" value="MlaA"/>
    <property type="match status" value="1"/>
</dbReference>
<feature type="region of interest" description="Disordered" evidence="3">
    <location>
        <begin position="265"/>
        <end position="284"/>
    </location>
</feature>
<accession>A0A560EN73</accession>
<dbReference type="PANTHER" id="PTHR30035:SF3">
    <property type="entry name" value="INTERMEMBRANE PHOSPHOLIPID TRANSPORT SYSTEM LIPOPROTEIN MLAA"/>
    <property type="match status" value="1"/>
</dbReference>
<name>A0A560EN73_9PROT</name>
<dbReference type="PRINTS" id="PR01805">
    <property type="entry name" value="VACJLIPOPROT"/>
</dbReference>
<evidence type="ECO:0000256" key="1">
    <source>
        <dbReference type="ARBA" id="ARBA00010634"/>
    </source>
</evidence>
<evidence type="ECO:0000256" key="3">
    <source>
        <dbReference type="SAM" id="MobiDB-lite"/>
    </source>
</evidence>
<comment type="similarity">
    <text evidence="1">Belongs to the MlaA family.</text>
</comment>
<reference evidence="4 5" key="1">
    <citation type="submission" date="2019-06" db="EMBL/GenBank/DDBJ databases">
        <title>Genomic Encyclopedia of Type Strains, Phase IV (KMG-V): Genome sequencing to study the core and pangenomes of soil and plant-associated prokaryotes.</title>
        <authorList>
            <person name="Whitman W."/>
        </authorList>
    </citation>
    <scope>NUCLEOTIDE SEQUENCE [LARGE SCALE GENOMIC DNA]</scope>
    <source>
        <strain evidence="4 5">BR 11880</strain>
    </source>
</reference>
<evidence type="ECO:0000256" key="2">
    <source>
        <dbReference type="ARBA" id="ARBA00022729"/>
    </source>
</evidence>
<evidence type="ECO:0000313" key="4">
    <source>
        <dbReference type="EMBL" id="TWB10778.1"/>
    </source>
</evidence>
<keyword evidence="2" id="KW-0732">Signal</keyword>
<dbReference type="PANTHER" id="PTHR30035">
    <property type="entry name" value="LIPOPROTEIN VACJ-RELATED"/>
    <property type="match status" value="1"/>
</dbReference>
<dbReference type="GO" id="GO:0016020">
    <property type="term" value="C:membrane"/>
    <property type="evidence" value="ECO:0007669"/>
    <property type="project" value="InterPro"/>
</dbReference>
<keyword evidence="4" id="KW-0449">Lipoprotein</keyword>
<comment type="caution">
    <text evidence="4">The sequence shown here is derived from an EMBL/GenBank/DDBJ whole genome shotgun (WGS) entry which is preliminary data.</text>
</comment>
<proteinExistence type="inferred from homology"/>
<organism evidence="4 5">
    <name type="scientific">Nitrospirillum amazonense</name>
    <dbReference type="NCBI Taxonomy" id="28077"/>
    <lineage>
        <taxon>Bacteria</taxon>
        <taxon>Pseudomonadati</taxon>
        <taxon>Pseudomonadota</taxon>
        <taxon>Alphaproteobacteria</taxon>
        <taxon>Rhodospirillales</taxon>
        <taxon>Azospirillaceae</taxon>
        <taxon>Nitrospirillum</taxon>
    </lineage>
</organism>
<evidence type="ECO:0000313" key="5">
    <source>
        <dbReference type="Proteomes" id="UP000319859"/>
    </source>
</evidence>
<dbReference type="EMBL" id="VITN01000032">
    <property type="protein sequence ID" value="TWB10778.1"/>
    <property type="molecule type" value="Genomic_DNA"/>
</dbReference>